<dbReference type="SUPFAM" id="SSF56601">
    <property type="entry name" value="beta-lactamase/transpeptidase-like"/>
    <property type="match status" value="1"/>
</dbReference>
<feature type="signal peptide" evidence="5">
    <location>
        <begin position="1"/>
        <end position="21"/>
    </location>
</feature>
<dbReference type="InterPro" id="IPR050515">
    <property type="entry name" value="Beta-lactam/transpept"/>
</dbReference>
<dbReference type="PANTHER" id="PTHR30627">
    <property type="entry name" value="PEPTIDOGLYCAN D,D-TRANSPEPTIDASE"/>
    <property type="match status" value="1"/>
</dbReference>
<accession>A0ABP9EVI0</accession>
<dbReference type="PANTHER" id="PTHR30627:SF24">
    <property type="entry name" value="PENICILLIN-BINDING PROTEIN 4B"/>
    <property type="match status" value="1"/>
</dbReference>
<feature type="region of interest" description="Disordered" evidence="4">
    <location>
        <begin position="20"/>
        <end position="44"/>
    </location>
</feature>
<evidence type="ECO:0000313" key="8">
    <source>
        <dbReference type="EMBL" id="GAA4888436.1"/>
    </source>
</evidence>
<dbReference type="Pfam" id="PF03717">
    <property type="entry name" value="PBP_dimer"/>
    <property type="match status" value="1"/>
</dbReference>
<gene>
    <name evidence="8" type="ORF">GCM10025789_00820</name>
</gene>
<evidence type="ECO:0000256" key="4">
    <source>
        <dbReference type="SAM" id="MobiDB-lite"/>
    </source>
</evidence>
<keyword evidence="3" id="KW-0472">Membrane</keyword>
<evidence type="ECO:0000313" key="9">
    <source>
        <dbReference type="Proteomes" id="UP001501521"/>
    </source>
</evidence>
<keyword evidence="9" id="KW-1185">Reference proteome</keyword>
<feature type="domain" description="Penicillin-binding protein dimerisation" evidence="7">
    <location>
        <begin position="159"/>
        <end position="315"/>
    </location>
</feature>
<dbReference type="InterPro" id="IPR001460">
    <property type="entry name" value="PCN-bd_Tpept"/>
</dbReference>
<dbReference type="InterPro" id="IPR012338">
    <property type="entry name" value="Beta-lactam/transpept-like"/>
</dbReference>
<dbReference type="InterPro" id="IPR036138">
    <property type="entry name" value="PBP_dimer_sf"/>
</dbReference>
<proteinExistence type="inferred from homology"/>
<dbReference type="RefSeq" id="WP_345577326.1">
    <property type="nucleotide sequence ID" value="NZ_BAABLV010000002.1"/>
</dbReference>
<dbReference type="SUPFAM" id="SSF56519">
    <property type="entry name" value="Penicillin binding protein dimerisation domain"/>
    <property type="match status" value="1"/>
</dbReference>
<dbReference type="InterPro" id="IPR005311">
    <property type="entry name" value="PBP_dimer"/>
</dbReference>
<protein>
    <submittedName>
        <fullName evidence="8">Penicillin-binding transpeptidase domain-containing protein</fullName>
    </submittedName>
</protein>
<evidence type="ECO:0000256" key="2">
    <source>
        <dbReference type="ARBA" id="ARBA00007171"/>
    </source>
</evidence>
<comment type="similarity">
    <text evidence="2">Belongs to the transpeptidase family.</text>
</comment>
<sequence>MRRLLAAALTVILLASGCAPGGSDGESPAPQGSTTGGATPSGELPAADSVLADVAAALTAKDVSKLKMAASNAAAQQELETIFAGMDGIYPTFEPGELAYEGEGAVGTLKVTFALGEDGWTYSTPAAFTLRADEWVLEWSPTLVHPELTNSTRLRFTQEEARRGPINDNTGLALVEERALFEVGLDKARITEAEWPGAATQLATLLGIDAEAYKAKVLAGGPRAFVIAKTLPQVEIPAAVADVPGRHVREIRAVLGPSSSFAAPILGTVGEPTAEMIEASDGKLTTNDRVGRSGLQLRYDDKLRGVPMIRIDLVQRNAAEGESPAPSPMEPRTLFLQDESVSEGIDLSMDRDLQAKAEEVLKAQPGLASLVVVNLADGGLLAAAQSPSGGTYPHATFGKFAPGSTFKVVSSLAMMRHGLTPSSTVHCPATLAIDTYTFGNYTGYSQTGAITLTDAFKYSCNTAFVAGADTVTSEQLHAAAGSLGVGTDYDAGFTSNFGTVQPGNRIDRAASMIGQGQVTMSPLGMAAVAASVGAGRTVVPWLVKGHEASPTAAPLTAAEAQNLQAMMKATVDSGTAQSLKGVMIGAKTGTAQWGPTGNQQTHAWMIAYNDKVAVSAFVEVGDSGGTTAAPLISALFG</sequence>
<dbReference type="Proteomes" id="UP001501521">
    <property type="component" value="Unassembled WGS sequence"/>
</dbReference>
<dbReference type="PROSITE" id="PS51257">
    <property type="entry name" value="PROKAR_LIPOPROTEIN"/>
    <property type="match status" value="1"/>
</dbReference>
<dbReference type="EMBL" id="BAABLV010000002">
    <property type="protein sequence ID" value="GAA4888436.1"/>
    <property type="molecule type" value="Genomic_DNA"/>
</dbReference>
<dbReference type="Gene3D" id="3.90.1310.10">
    <property type="entry name" value="Penicillin-binding protein 2a (Domain 2)"/>
    <property type="match status" value="1"/>
</dbReference>
<reference evidence="9" key="1">
    <citation type="journal article" date="2019" name="Int. J. Syst. Evol. Microbiol.">
        <title>The Global Catalogue of Microorganisms (GCM) 10K type strain sequencing project: providing services to taxonomists for standard genome sequencing and annotation.</title>
        <authorList>
            <consortium name="The Broad Institute Genomics Platform"/>
            <consortium name="The Broad Institute Genome Sequencing Center for Infectious Disease"/>
            <person name="Wu L."/>
            <person name="Ma J."/>
        </authorList>
    </citation>
    <scope>NUCLEOTIDE SEQUENCE [LARGE SCALE GENOMIC DNA]</scope>
    <source>
        <strain evidence="9">JCM 19125</strain>
    </source>
</reference>
<evidence type="ECO:0000256" key="3">
    <source>
        <dbReference type="ARBA" id="ARBA00023136"/>
    </source>
</evidence>
<keyword evidence="5" id="KW-0732">Signal</keyword>
<comment type="caution">
    <text evidence="8">The sequence shown here is derived from an EMBL/GenBank/DDBJ whole genome shotgun (WGS) entry which is preliminary data.</text>
</comment>
<evidence type="ECO:0000256" key="1">
    <source>
        <dbReference type="ARBA" id="ARBA00004370"/>
    </source>
</evidence>
<comment type="subcellular location">
    <subcellularLocation>
        <location evidence="1">Membrane</location>
    </subcellularLocation>
</comment>
<organism evidence="8 9">
    <name type="scientific">Tessaracoccus lubricantis</name>
    <dbReference type="NCBI Taxonomy" id="545543"/>
    <lineage>
        <taxon>Bacteria</taxon>
        <taxon>Bacillati</taxon>
        <taxon>Actinomycetota</taxon>
        <taxon>Actinomycetes</taxon>
        <taxon>Propionibacteriales</taxon>
        <taxon>Propionibacteriaceae</taxon>
        <taxon>Tessaracoccus</taxon>
    </lineage>
</organism>
<dbReference type="Pfam" id="PF00905">
    <property type="entry name" value="Transpeptidase"/>
    <property type="match status" value="1"/>
</dbReference>
<name>A0ABP9EVI0_9ACTN</name>
<evidence type="ECO:0000259" key="6">
    <source>
        <dbReference type="Pfam" id="PF00905"/>
    </source>
</evidence>
<evidence type="ECO:0000259" key="7">
    <source>
        <dbReference type="Pfam" id="PF03717"/>
    </source>
</evidence>
<feature type="domain" description="Penicillin-binding protein transpeptidase" evidence="6">
    <location>
        <begin position="369"/>
        <end position="634"/>
    </location>
</feature>
<feature type="chain" id="PRO_5046061212" evidence="5">
    <location>
        <begin position="22"/>
        <end position="637"/>
    </location>
</feature>
<dbReference type="Gene3D" id="3.40.710.10">
    <property type="entry name" value="DD-peptidase/beta-lactamase superfamily"/>
    <property type="match status" value="1"/>
</dbReference>
<evidence type="ECO:0000256" key="5">
    <source>
        <dbReference type="SAM" id="SignalP"/>
    </source>
</evidence>